<dbReference type="Gene3D" id="3.80.10.10">
    <property type="entry name" value="Ribonuclease Inhibitor"/>
    <property type="match status" value="1"/>
</dbReference>
<evidence type="ECO:0000313" key="4">
    <source>
        <dbReference type="Proteomes" id="UP001152795"/>
    </source>
</evidence>
<keyword evidence="2" id="KW-0677">Repeat</keyword>
<reference evidence="3" key="1">
    <citation type="submission" date="2020-04" db="EMBL/GenBank/DDBJ databases">
        <authorList>
            <person name="Alioto T."/>
            <person name="Alioto T."/>
            <person name="Gomez Garrido J."/>
        </authorList>
    </citation>
    <scope>NUCLEOTIDE SEQUENCE</scope>
    <source>
        <strain evidence="3">A484AB</strain>
    </source>
</reference>
<dbReference type="InterPro" id="IPR051261">
    <property type="entry name" value="NLR"/>
</dbReference>
<evidence type="ECO:0000313" key="3">
    <source>
        <dbReference type="EMBL" id="CAB4033715.1"/>
    </source>
</evidence>
<proteinExistence type="predicted"/>
<dbReference type="InterPro" id="IPR001611">
    <property type="entry name" value="Leu-rich_rpt"/>
</dbReference>
<sequence length="188" mass="21146">MQEESVMKLIASHWDDGEEVCLDRLNIAPAESTALVEFLSYIKNFHKLKMTNCMMEHLAFREFTKLLTKENENCQLTELHLNKNKLTDEDAKSLSNALISDKCNLTELDIGDNNLTDEGAEHLSDALMSDKCKLTKLNISVNHLTDEGAEHLRNAMMSDKCRLTELNIGGNNLRDEGAKCLSIALMSD</sequence>
<accession>A0A7D9LJ45</accession>
<keyword evidence="1" id="KW-0433">Leucine-rich repeat</keyword>
<name>A0A7D9LJ45_PARCT</name>
<protein>
    <submittedName>
        <fullName evidence="3">Nucleotide-binding oligomerization domain-containing 1-like</fullName>
    </submittedName>
</protein>
<dbReference type="AlphaFoldDB" id="A0A7D9LJ45"/>
<keyword evidence="4" id="KW-1185">Reference proteome</keyword>
<dbReference type="Proteomes" id="UP001152795">
    <property type="component" value="Unassembled WGS sequence"/>
</dbReference>
<dbReference type="InterPro" id="IPR032675">
    <property type="entry name" value="LRR_dom_sf"/>
</dbReference>
<evidence type="ECO:0000256" key="2">
    <source>
        <dbReference type="ARBA" id="ARBA00022737"/>
    </source>
</evidence>
<comment type="caution">
    <text evidence="3">The sequence shown here is derived from an EMBL/GenBank/DDBJ whole genome shotgun (WGS) entry which is preliminary data.</text>
</comment>
<dbReference type="SUPFAM" id="SSF52047">
    <property type="entry name" value="RNI-like"/>
    <property type="match status" value="1"/>
</dbReference>
<dbReference type="Pfam" id="PF13516">
    <property type="entry name" value="LRR_6"/>
    <property type="match status" value="4"/>
</dbReference>
<feature type="non-terminal residue" evidence="3">
    <location>
        <position position="188"/>
    </location>
</feature>
<organism evidence="3 4">
    <name type="scientific">Paramuricea clavata</name>
    <name type="common">Red gorgonian</name>
    <name type="synonym">Violescent sea-whip</name>
    <dbReference type="NCBI Taxonomy" id="317549"/>
    <lineage>
        <taxon>Eukaryota</taxon>
        <taxon>Metazoa</taxon>
        <taxon>Cnidaria</taxon>
        <taxon>Anthozoa</taxon>
        <taxon>Octocorallia</taxon>
        <taxon>Malacalcyonacea</taxon>
        <taxon>Plexauridae</taxon>
        <taxon>Paramuricea</taxon>
    </lineage>
</organism>
<dbReference type="PANTHER" id="PTHR24106">
    <property type="entry name" value="NACHT, LRR AND CARD DOMAINS-CONTAINING"/>
    <property type="match status" value="1"/>
</dbReference>
<dbReference type="EMBL" id="CACRXK020019489">
    <property type="protein sequence ID" value="CAB4033715.1"/>
    <property type="molecule type" value="Genomic_DNA"/>
</dbReference>
<gene>
    <name evidence="3" type="ORF">PACLA_8A035607</name>
</gene>
<dbReference type="SMART" id="SM00368">
    <property type="entry name" value="LRR_RI"/>
    <property type="match status" value="4"/>
</dbReference>
<dbReference type="OrthoDB" id="5983763at2759"/>
<evidence type="ECO:0000256" key="1">
    <source>
        <dbReference type="ARBA" id="ARBA00022614"/>
    </source>
</evidence>